<dbReference type="OrthoDB" id="9802448at2"/>
<dbReference type="AlphaFoldDB" id="I4APV0"/>
<name>I4APV0_BERLS</name>
<dbReference type="GO" id="GO:0005829">
    <property type="term" value="C:cytosol"/>
    <property type="evidence" value="ECO:0007669"/>
    <property type="project" value="TreeGrafter"/>
</dbReference>
<organism evidence="6 7">
    <name type="scientific">Bernardetia litoralis (strain ATCC 23117 / DSM 6794 / NBRC 15988 / NCIMB 1366 / Fx l1 / Sio-4)</name>
    <name type="common">Flexibacter litoralis</name>
    <dbReference type="NCBI Taxonomy" id="880071"/>
    <lineage>
        <taxon>Bacteria</taxon>
        <taxon>Pseudomonadati</taxon>
        <taxon>Bacteroidota</taxon>
        <taxon>Cytophagia</taxon>
        <taxon>Cytophagales</taxon>
        <taxon>Bernardetiaceae</taxon>
        <taxon>Bernardetia</taxon>
    </lineage>
</organism>
<dbReference type="Proteomes" id="UP000006054">
    <property type="component" value="Chromosome"/>
</dbReference>
<dbReference type="GO" id="GO:0005524">
    <property type="term" value="F:ATP binding"/>
    <property type="evidence" value="ECO:0007669"/>
    <property type="project" value="UniProtKB-KW"/>
</dbReference>
<dbReference type="SUPFAM" id="SSF52540">
    <property type="entry name" value="P-loop containing nucleoside triphosphate hydrolases"/>
    <property type="match status" value="1"/>
</dbReference>
<dbReference type="InterPro" id="IPR045076">
    <property type="entry name" value="MutS"/>
</dbReference>
<dbReference type="KEGG" id="fli:Fleli_3671"/>
<feature type="transmembrane region" description="Helical" evidence="4">
    <location>
        <begin position="21"/>
        <end position="42"/>
    </location>
</feature>
<dbReference type="GO" id="GO:0030983">
    <property type="term" value="F:mismatched DNA binding"/>
    <property type="evidence" value="ECO:0007669"/>
    <property type="project" value="InterPro"/>
</dbReference>
<dbReference type="SMART" id="SM00534">
    <property type="entry name" value="MUTSac"/>
    <property type="match status" value="1"/>
</dbReference>
<evidence type="ECO:0000256" key="1">
    <source>
        <dbReference type="ARBA" id="ARBA00022741"/>
    </source>
</evidence>
<dbReference type="InterPro" id="IPR000432">
    <property type="entry name" value="DNA_mismatch_repair_MutS_C"/>
</dbReference>
<keyword evidence="4" id="KW-0472">Membrane</keyword>
<dbReference type="InterPro" id="IPR027417">
    <property type="entry name" value="P-loop_NTPase"/>
</dbReference>
<dbReference type="RefSeq" id="WP_014799409.1">
    <property type="nucleotide sequence ID" value="NC_018018.1"/>
</dbReference>
<evidence type="ECO:0000256" key="2">
    <source>
        <dbReference type="ARBA" id="ARBA00022840"/>
    </source>
</evidence>
<keyword evidence="4" id="KW-0812">Transmembrane</keyword>
<dbReference type="eggNOG" id="COG0249">
    <property type="taxonomic scope" value="Bacteria"/>
</dbReference>
<evidence type="ECO:0000313" key="6">
    <source>
        <dbReference type="EMBL" id="AFM05985.1"/>
    </source>
</evidence>
<keyword evidence="4" id="KW-1133">Transmembrane helix</keyword>
<dbReference type="PANTHER" id="PTHR11361">
    <property type="entry name" value="DNA MISMATCH REPAIR PROTEIN MUTS FAMILY MEMBER"/>
    <property type="match status" value="1"/>
</dbReference>
<evidence type="ECO:0000259" key="5">
    <source>
        <dbReference type="SMART" id="SM00534"/>
    </source>
</evidence>
<feature type="transmembrane region" description="Helical" evidence="4">
    <location>
        <begin position="216"/>
        <end position="249"/>
    </location>
</feature>
<dbReference type="HOGENOM" id="CLU_030717_0_0_10"/>
<dbReference type="PANTHER" id="PTHR11361:SF99">
    <property type="entry name" value="DNA MISMATCH REPAIR PROTEIN"/>
    <property type="match status" value="1"/>
</dbReference>
<dbReference type="Pfam" id="PF00488">
    <property type="entry name" value="MutS_V"/>
    <property type="match status" value="1"/>
</dbReference>
<keyword evidence="3" id="KW-0238">DNA-binding</keyword>
<dbReference type="STRING" id="880071.Fleli_3671"/>
<dbReference type="Gene3D" id="3.40.50.300">
    <property type="entry name" value="P-loop containing nucleotide triphosphate hydrolases"/>
    <property type="match status" value="1"/>
</dbReference>
<accession>I4APV0</accession>
<reference evidence="7" key="1">
    <citation type="submission" date="2012-06" db="EMBL/GenBank/DDBJ databases">
        <title>The complete genome of Flexibacter litoralis DSM 6794.</title>
        <authorList>
            <person name="Lucas S."/>
            <person name="Copeland A."/>
            <person name="Lapidus A."/>
            <person name="Glavina del Rio T."/>
            <person name="Dalin E."/>
            <person name="Tice H."/>
            <person name="Bruce D."/>
            <person name="Goodwin L."/>
            <person name="Pitluck S."/>
            <person name="Peters L."/>
            <person name="Ovchinnikova G."/>
            <person name="Lu M."/>
            <person name="Kyrpides N."/>
            <person name="Mavromatis K."/>
            <person name="Ivanova N."/>
            <person name="Brettin T."/>
            <person name="Detter J.C."/>
            <person name="Han C."/>
            <person name="Larimer F."/>
            <person name="Land M."/>
            <person name="Hauser L."/>
            <person name="Markowitz V."/>
            <person name="Cheng J.-F."/>
            <person name="Hugenholtz P."/>
            <person name="Woyke T."/>
            <person name="Wu D."/>
            <person name="Spring S."/>
            <person name="Lang E."/>
            <person name="Kopitz M."/>
            <person name="Brambilla E."/>
            <person name="Klenk H.-P."/>
            <person name="Eisen J.A."/>
        </authorList>
    </citation>
    <scope>NUCLEOTIDE SEQUENCE [LARGE SCALE GENOMIC DNA]</scope>
    <source>
        <strain evidence="7">ATCC 23117 / DSM 6794 / NBRC 15988 / NCIMB 1366 / Sio-4</strain>
    </source>
</reference>
<keyword evidence="2" id="KW-0067">ATP-binding</keyword>
<dbReference type="GO" id="GO:0006298">
    <property type="term" value="P:mismatch repair"/>
    <property type="evidence" value="ECO:0007669"/>
    <property type="project" value="InterPro"/>
</dbReference>
<gene>
    <name evidence="6" type="ordered locus">Fleli_3671</name>
</gene>
<dbReference type="PATRIC" id="fig|880071.3.peg.3675"/>
<evidence type="ECO:0000256" key="4">
    <source>
        <dbReference type="SAM" id="Phobius"/>
    </source>
</evidence>
<evidence type="ECO:0000256" key="3">
    <source>
        <dbReference type="ARBA" id="ARBA00023125"/>
    </source>
</evidence>
<keyword evidence="1" id="KW-0547">Nucleotide-binding</keyword>
<dbReference type="EMBL" id="CP003345">
    <property type="protein sequence ID" value="AFM05985.1"/>
    <property type="molecule type" value="Genomic_DNA"/>
</dbReference>
<feature type="domain" description="DNA mismatch repair proteins mutS family" evidence="5">
    <location>
        <begin position="426"/>
        <end position="607"/>
    </location>
</feature>
<sequence>MYQSYLSEANEAFSKFKNQSRLIATIRLIYFFAALVVLYFLIPHPQGWQIVTGASFVLFTGFIFLVKMYQRSEQKRNYWKTRITLLEKENQRLEYDFSNLDDGMEFYDPLHAYIKDLDIFGQTSLFSYISRASTSIGRELLANWFSEKATQTQIQKRQIITKELAKDKKETTELRLNLQTTAHLNEETPNQYLQLKKWLSSEDAFLESKVLNIIRFVLPILTVLSWIATFMGFVTYILPVFLSLIQLGIVGSLFPKLQMTYDTVGKNIPFLQKYAALWEIIENASFQEEETKMLQNKLKGSSKAAQELAKTLELFEYRMNGVAFMFLNGLFMWDVHFAIKLEKWRKEHKTNTPKWVETLAEFEALFSFASFSFNHKEYIFPTISVLNNNGQEQKNTENAFEIIEMAHPLLKKEVRISNDFMAKNIREIALITGSNMAGKSTFLRALGINMVLACAGAPVCATKFDFVPMLISSSMRIIDSLEKGESSFFAELKRLKQILDILEEADKKGEYNLILLDEILRGTNSKDRYLGSVAIMKQLLKLPATAFIASHDVELSRLEAEFPDKITNYAFEVENIDTGLHYPYKIKKGVCQNTNAVFLMQKMGIEM</sequence>
<protein>
    <submittedName>
        <fullName evidence="6">Mismatch repair ATPase (MutS family)</fullName>
    </submittedName>
</protein>
<dbReference type="GO" id="GO:0140664">
    <property type="term" value="F:ATP-dependent DNA damage sensor activity"/>
    <property type="evidence" value="ECO:0007669"/>
    <property type="project" value="InterPro"/>
</dbReference>
<evidence type="ECO:0000313" key="7">
    <source>
        <dbReference type="Proteomes" id="UP000006054"/>
    </source>
</evidence>
<keyword evidence="7" id="KW-1185">Reference proteome</keyword>
<feature type="transmembrane region" description="Helical" evidence="4">
    <location>
        <begin position="48"/>
        <end position="66"/>
    </location>
</feature>
<proteinExistence type="predicted"/>
<dbReference type="Gene3D" id="1.10.1420.10">
    <property type="match status" value="1"/>
</dbReference>